<evidence type="ECO:0000256" key="4">
    <source>
        <dbReference type="ARBA" id="ARBA00009553"/>
    </source>
</evidence>
<keyword evidence="16" id="KW-1185">Reference proteome</keyword>
<dbReference type="NCBIfam" id="NF003556">
    <property type="entry name" value="PRK05222.1"/>
    <property type="match status" value="1"/>
</dbReference>
<comment type="pathway">
    <text evidence="3">Amino-acid biosynthesis; L-methionine biosynthesis via de novo pathway; L-methionine from L-homocysteine (MetE route): step 1/1.</text>
</comment>
<evidence type="ECO:0000313" key="16">
    <source>
        <dbReference type="Proteomes" id="UP001500618"/>
    </source>
</evidence>
<keyword evidence="6" id="KW-0489">Methyltransferase</keyword>
<dbReference type="EC" id="2.1.1.14" evidence="5"/>
<comment type="cofactor">
    <cofactor evidence="1">
        <name>Zn(2+)</name>
        <dbReference type="ChEBI" id="CHEBI:29105"/>
    </cofactor>
</comment>
<dbReference type="Pfam" id="PF08267">
    <property type="entry name" value="Meth_synt_1"/>
    <property type="match status" value="1"/>
</dbReference>
<evidence type="ECO:0000256" key="8">
    <source>
        <dbReference type="ARBA" id="ARBA00022679"/>
    </source>
</evidence>
<keyword evidence="11" id="KW-0862">Zinc</keyword>
<evidence type="ECO:0000313" key="15">
    <source>
        <dbReference type="EMBL" id="GAA1696405.1"/>
    </source>
</evidence>
<dbReference type="InterPro" id="IPR006276">
    <property type="entry name" value="Cobalamin-indep_Met_synthase"/>
</dbReference>
<organism evidence="15 16">
    <name type="scientific">Fodinicola feengrottensis</name>
    <dbReference type="NCBI Taxonomy" id="435914"/>
    <lineage>
        <taxon>Bacteria</taxon>
        <taxon>Bacillati</taxon>
        <taxon>Actinomycetota</taxon>
        <taxon>Actinomycetes</taxon>
        <taxon>Mycobacteriales</taxon>
        <taxon>Fodinicola</taxon>
    </lineage>
</organism>
<comment type="function">
    <text evidence="2">Catalyzes the transfer of a methyl group from 5-methyltetrahydrofolate to homocysteine resulting in methionine formation.</text>
</comment>
<keyword evidence="9" id="KW-0479">Metal-binding</keyword>
<reference evidence="15 16" key="1">
    <citation type="journal article" date="2019" name="Int. J. Syst. Evol. Microbiol.">
        <title>The Global Catalogue of Microorganisms (GCM) 10K type strain sequencing project: providing services to taxonomists for standard genome sequencing and annotation.</title>
        <authorList>
            <consortium name="The Broad Institute Genomics Platform"/>
            <consortium name="The Broad Institute Genome Sequencing Center for Infectious Disease"/>
            <person name="Wu L."/>
            <person name="Ma J."/>
        </authorList>
    </citation>
    <scope>NUCLEOTIDE SEQUENCE [LARGE SCALE GENOMIC DNA]</scope>
    <source>
        <strain evidence="15 16">JCM 14718</strain>
    </source>
</reference>
<evidence type="ECO:0000259" key="14">
    <source>
        <dbReference type="Pfam" id="PF08267"/>
    </source>
</evidence>
<dbReference type="InterPro" id="IPR002629">
    <property type="entry name" value="Met_Synth_C/arc"/>
</dbReference>
<proteinExistence type="inferred from homology"/>
<evidence type="ECO:0000256" key="9">
    <source>
        <dbReference type="ARBA" id="ARBA00022723"/>
    </source>
</evidence>
<protein>
    <recommendedName>
        <fullName evidence="5">5-methyltetrahydropteroyltriglutamate--homocysteine S-methyltransferase</fullName>
        <ecNumber evidence="5">2.1.1.14</ecNumber>
    </recommendedName>
</protein>
<keyword evidence="8" id="KW-0808">Transferase</keyword>
<evidence type="ECO:0000256" key="6">
    <source>
        <dbReference type="ARBA" id="ARBA00022603"/>
    </source>
</evidence>
<accession>A0ABN2I0G9</accession>
<evidence type="ECO:0000256" key="5">
    <source>
        <dbReference type="ARBA" id="ARBA00012034"/>
    </source>
</evidence>
<dbReference type="PIRSF" id="PIRSF000382">
    <property type="entry name" value="MeTrfase_B12_ind"/>
    <property type="match status" value="1"/>
</dbReference>
<evidence type="ECO:0000256" key="7">
    <source>
        <dbReference type="ARBA" id="ARBA00022605"/>
    </source>
</evidence>
<dbReference type="PANTHER" id="PTHR30519">
    <property type="entry name" value="5-METHYLTETRAHYDROPTEROYLTRIGLUTAMATE--HOMOCYSTEINE METHYLTRANSFERASE"/>
    <property type="match status" value="1"/>
</dbReference>
<feature type="domain" description="Cobalamin-independent methionine synthase MetE N-terminal" evidence="14">
    <location>
        <begin position="10"/>
        <end position="317"/>
    </location>
</feature>
<evidence type="ECO:0000256" key="12">
    <source>
        <dbReference type="ARBA" id="ARBA00023167"/>
    </source>
</evidence>
<keyword evidence="7" id="KW-0028">Amino-acid biosynthesis</keyword>
<gene>
    <name evidence="15" type="primary">metE</name>
    <name evidence="15" type="ORF">GCM10009765_52070</name>
</gene>
<keyword evidence="12" id="KW-0486">Methionine biosynthesis</keyword>
<evidence type="ECO:0000259" key="13">
    <source>
        <dbReference type="Pfam" id="PF01717"/>
    </source>
</evidence>
<evidence type="ECO:0000256" key="10">
    <source>
        <dbReference type="ARBA" id="ARBA00022737"/>
    </source>
</evidence>
<evidence type="ECO:0000256" key="1">
    <source>
        <dbReference type="ARBA" id="ARBA00001947"/>
    </source>
</evidence>
<dbReference type="InterPro" id="IPR013215">
    <property type="entry name" value="Cbl-indep_Met_Synth_N"/>
</dbReference>
<comment type="caution">
    <text evidence="15">The sequence shown here is derived from an EMBL/GenBank/DDBJ whole genome shotgun (WGS) entry which is preliminary data.</text>
</comment>
<keyword evidence="10" id="KW-0677">Repeat</keyword>
<dbReference type="CDD" id="cd03312">
    <property type="entry name" value="CIMS_N_terminal_like"/>
    <property type="match status" value="1"/>
</dbReference>
<dbReference type="Pfam" id="PF01717">
    <property type="entry name" value="Meth_synt_2"/>
    <property type="match status" value="1"/>
</dbReference>
<dbReference type="EMBL" id="BAAANY010000020">
    <property type="protein sequence ID" value="GAA1696405.1"/>
    <property type="molecule type" value="Genomic_DNA"/>
</dbReference>
<name>A0ABN2I0G9_9ACTN</name>
<dbReference type="Gene3D" id="3.20.20.210">
    <property type="match status" value="2"/>
</dbReference>
<dbReference type="InterPro" id="IPR038071">
    <property type="entry name" value="UROD/MetE-like_sf"/>
</dbReference>
<comment type="similarity">
    <text evidence="4">Belongs to the vitamin-B12 independent methionine synthase family.</text>
</comment>
<dbReference type="Proteomes" id="UP001500618">
    <property type="component" value="Unassembled WGS sequence"/>
</dbReference>
<evidence type="ECO:0000256" key="3">
    <source>
        <dbReference type="ARBA" id="ARBA00004681"/>
    </source>
</evidence>
<feature type="domain" description="Cobalamin-independent methionine synthase MetE C-terminal/archaeal" evidence="13">
    <location>
        <begin position="429"/>
        <end position="703"/>
    </location>
</feature>
<evidence type="ECO:0000256" key="11">
    <source>
        <dbReference type="ARBA" id="ARBA00022833"/>
    </source>
</evidence>
<dbReference type="SUPFAM" id="SSF51726">
    <property type="entry name" value="UROD/MetE-like"/>
    <property type="match status" value="2"/>
</dbReference>
<dbReference type="CDD" id="cd03311">
    <property type="entry name" value="CIMS_C_terminal_like"/>
    <property type="match status" value="1"/>
</dbReference>
<evidence type="ECO:0000256" key="2">
    <source>
        <dbReference type="ARBA" id="ARBA00002777"/>
    </source>
</evidence>
<sequence>MADTTPIGATVLGYPRIGPHRELKKALENYWSGQAGEADLRAVAAQLRQQTWTQLQEAGLDSVPGNTFSFYDQVLDTAVMVDAVPSRFRDLGLSPLDTYFAMARGTDGVPPLEMTKWFDTNYHYLVPELAPDTRFQLVANQPLADYQEALGHGVTTRPVLVGPVTFLLLAKASAQAPAGFAALSLLDDLLDVYLRVLAELADAGVQWVQLDEPALVGDRTPAELDAVRRAYERLGAESNRPKLFVPTYFGRLGEALPVLASTPVEAIGIDLVTHPQALTEAAAHYRLRTKVLVAGLVDGRNVWRTDLRLALTTAARLLGSVGSLAVATSCPLLHVPYDLDAETNLEPDVRRRLCFARQKVDEVVVLSRALRDGTEAVAAELAAGDEVVPVLRDDRVRARIQVLRPEDRVRSDYHQRAAAQQDRLGLPRLATTTIGSFPQTADIRRARAGLRTAELDAGQYETAMRAEIERVIRLQEEIGLDVLVHGEPERNDMVQYFAENLDGFAATDYGWVQSYGSRCVRPPILHGDVSRPAPITVGWSQYAQSLTSRPVKAMLTGPVTILAWSFVRADQPLADTAAQVALALRDEVADLERAGLRIIQVDEPALRELLPPRKEEHESYLDWAVMSFRLATSGVAESTQIHTHLCYSEFGDVITAIDTLDADVTTIEAARSRMEILDDLHAIGFRRGVGPGVYDIHSPRVPVWRKCGICWLPL</sequence>
<dbReference type="NCBIfam" id="TIGR01371">
    <property type="entry name" value="met_syn_B12ind"/>
    <property type="match status" value="1"/>
</dbReference>